<keyword evidence="1" id="KW-0175">Coiled coil</keyword>
<gene>
    <name evidence="2" type="ORF">PV328_004577</name>
</gene>
<evidence type="ECO:0000256" key="1">
    <source>
        <dbReference type="SAM" id="Coils"/>
    </source>
</evidence>
<comment type="caution">
    <text evidence="2">The sequence shown here is derived from an EMBL/GenBank/DDBJ whole genome shotgun (WGS) entry which is preliminary data.</text>
</comment>
<dbReference type="PANTHER" id="PTHR47890">
    <property type="entry name" value="LD24308P"/>
    <property type="match status" value="1"/>
</dbReference>
<dbReference type="Pfam" id="PF16061">
    <property type="entry name" value="DUF4803"/>
    <property type="match status" value="1"/>
</dbReference>
<name>A0AA39FAS9_9HYME</name>
<evidence type="ECO:0000313" key="2">
    <source>
        <dbReference type="EMBL" id="KAK0166130.1"/>
    </source>
</evidence>
<evidence type="ECO:0000313" key="3">
    <source>
        <dbReference type="Proteomes" id="UP001168990"/>
    </source>
</evidence>
<sequence length="683" mass="78674">MRSSMFIVNLDVDRVRINSRNENGTCLCHFPDPDDGESAYGLLTDDTSQKLDNIYSSVQKIMRDQQLIANRLEANVQKMINNLRKKLRNDIEFDRLKEKLTQDYIGRVNNVHKTFIDAVERNYNNITMCDLAIKTTSFGSNEIHDSLGKTSQLIITEGMSSYFSNFIDILLEHTQDETAERCGRGVSQQQEVFQLYELLVETEKKAFTVLSLAYSFKSRCLKANFKNEIKGVQTDMIKRVMQYMETIKKAMAKVSTEIRRYENFVELERYLRLIILPENETSEAYSCFSTCGAYNKSVAPFYGSEISGRHEILAQNCQWCESSGYTKICYPKDAESSRYYHGIVASLPNQPPYQEYGRFSECDKRDNKTYTEIHDSYLFHINSKCDICACKCLNYEKNLKWLYSINLTPQVADIANNMIVTGIRFRHRSAEHTGHVIYPEIKVGKLLPNGEVTDGKWKIVEGPDYTYQYMNFDHHDQYVGFGERPEQARYVNLDDAYAEPGRVVTGVRFVLFEDHYRMKRPWYITLNDTGRSVGLAIKMTPFNFTTGKLNPDPVQTFYSQPDNTIDVPEIAPNVYRFPARQEIYLEDLDVPTKSKNSKPVSQDRNYVRFTMSDKFKDFGQTTVPFIDIQPVETSPPSPLSGIGLFLKKESGYGGFLAFKLMTLNMSDVIKTDIPEEEKINLGL</sequence>
<proteinExistence type="predicted"/>
<dbReference type="EMBL" id="JAQQBS010001422">
    <property type="protein sequence ID" value="KAK0166130.1"/>
    <property type="molecule type" value="Genomic_DNA"/>
</dbReference>
<dbReference type="Proteomes" id="UP001168990">
    <property type="component" value="Unassembled WGS sequence"/>
</dbReference>
<reference evidence="2" key="1">
    <citation type="journal article" date="2023" name="bioRxiv">
        <title>Scaffold-level genome assemblies of two parasitoid biocontrol wasps reveal the parthenogenesis mechanism and an associated novel virus.</title>
        <authorList>
            <person name="Inwood S."/>
            <person name="Skelly J."/>
            <person name="Guhlin J."/>
            <person name="Harrop T."/>
            <person name="Goldson S."/>
            <person name="Dearden P."/>
        </authorList>
    </citation>
    <scope>NUCLEOTIDE SEQUENCE</scope>
    <source>
        <strain evidence="2">Irish</strain>
        <tissue evidence="2">Whole body</tissue>
    </source>
</reference>
<dbReference type="InterPro" id="IPR032062">
    <property type="entry name" value="DUF4803"/>
</dbReference>
<keyword evidence="3" id="KW-1185">Reference proteome</keyword>
<dbReference type="PANTHER" id="PTHR47890:SF1">
    <property type="entry name" value="LD24308P"/>
    <property type="match status" value="1"/>
</dbReference>
<reference evidence="2" key="2">
    <citation type="submission" date="2023-03" db="EMBL/GenBank/DDBJ databases">
        <authorList>
            <person name="Inwood S.N."/>
            <person name="Skelly J.G."/>
            <person name="Guhlin J."/>
            <person name="Harrop T.W.R."/>
            <person name="Goldson S.G."/>
            <person name="Dearden P.K."/>
        </authorList>
    </citation>
    <scope>NUCLEOTIDE SEQUENCE</scope>
    <source>
        <strain evidence="2">Irish</strain>
        <tissue evidence="2">Whole body</tissue>
    </source>
</reference>
<organism evidence="2 3">
    <name type="scientific">Microctonus aethiopoides</name>
    <dbReference type="NCBI Taxonomy" id="144406"/>
    <lineage>
        <taxon>Eukaryota</taxon>
        <taxon>Metazoa</taxon>
        <taxon>Ecdysozoa</taxon>
        <taxon>Arthropoda</taxon>
        <taxon>Hexapoda</taxon>
        <taxon>Insecta</taxon>
        <taxon>Pterygota</taxon>
        <taxon>Neoptera</taxon>
        <taxon>Endopterygota</taxon>
        <taxon>Hymenoptera</taxon>
        <taxon>Apocrita</taxon>
        <taxon>Ichneumonoidea</taxon>
        <taxon>Braconidae</taxon>
        <taxon>Euphorinae</taxon>
        <taxon>Microctonus</taxon>
    </lineage>
</organism>
<dbReference type="AlphaFoldDB" id="A0AA39FAS9"/>
<feature type="coiled-coil region" evidence="1">
    <location>
        <begin position="62"/>
        <end position="89"/>
    </location>
</feature>
<accession>A0AA39FAS9</accession>
<protein>
    <submittedName>
        <fullName evidence="2">Uncharacterized protein</fullName>
    </submittedName>
</protein>